<keyword evidence="2" id="KW-0731">Sigma factor</keyword>
<evidence type="ECO:0000256" key="4">
    <source>
        <dbReference type="ARBA" id="ARBA00023163"/>
    </source>
</evidence>
<dbReference type="InterPro" id="IPR036388">
    <property type="entry name" value="WH-like_DNA-bd_sf"/>
</dbReference>
<dbReference type="SUPFAM" id="SSF88946">
    <property type="entry name" value="Sigma2 domain of RNA polymerase sigma factors"/>
    <property type="match status" value="1"/>
</dbReference>
<reference evidence="6 7" key="1">
    <citation type="submission" date="2021-03" db="EMBL/GenBank/DDBJ databases">
        <title>Whole genome shotgun sequence of Actinoplanes toevensis NBRC 105298.</title>
        <authorList>
            <person name="Komaki H."/>
            <person name="Tamura T."/>
        </authorList>
    </citation>
    <scope>NUCLEOTIDE SEQUENCE [LARGE SCALE GENOMIC DNA]</scope>
    <source>
        <strain evidence="6 7">NBRC 105298</strain>
    </source>
</reference>
<sequence length="374" mass="40982">MPDTEDIEPLEDLDHAAHAYAYAYACAGAGPSQRDRLRADFVGLALPFARRLSRRYYGRGESPDDLEQVARLGLVKSVNRFDPRRGSFTAYAIVTITGEIKRHFRNHGWGVHVPRRMQNLSLEVGHARSALTAELSRRPTDEEIAERLGIAVAAVRDGQISAAAYAQSSLNAETDGYGGVEAGELLGAPDPGLDLVDDRASLERLICRLPDRERRILRLRFYDNLSQAEIARETGVSQMHVSRLMTRALAWLRQAMLSDTTPPWAGPDGTDHRLALATTWDGDVIRCGVLGELDRDNAAHLRNELLALLRDGGRARGLELDLAGVPLVDAAGIGVLVTLHEVARVRRIPVRVTGLQPYVAQIVAASGLQTLIDD</sequence>
<dbReference type="CDD" id="cd07043">
    <property type="entry name" value="STAS_anti-anti-sigma_factors"/>
    <property type="match status" value="1"/>
</dbReference>
<dbReference type="PANTHER" id="PTHR30385">
    <property type="entry name" value="SIGMA FACTOR F FLAGELLAR"/>
    <property type="match status" value="1"/>
</dbReference>
<dbReference type="InterPro" id="IPR007624">
    <property type="entry name" value="RNA_pol_sigma70_r3"/>
</dbReference>
<dbReference type="InterPro" id="IPR014284">
    <property type="entry name" value="RNA_pol_sigma-70_dom"/>
</dbReference>
<evidence type="ECO:0000256" key="3">
    <source>
        <dbReference type="ARBA" id="ARBA00023125"/>
    </source>
</evidence>
<dbReference type="Gene3D" id="1.10.10.10">
    <property type="entry name" value="Winged helix-like DNA-binding domain superfamily/Winged helix DNA-binding domain"/>
    <property type="match status" value="2"/>
</dbReference>
<dbReference type="PRINTS" id="PR00046">
    <property type="entry name" value="SIGMA70FCT"/>
</dbReference>
<dbReference type="Gene3D" id="1.20.120.1810">
    <property type="match status" value="1"/>
</dbReference>
<dbReference type="EMBL" id="BOQN01000038">
    <property type="protein sequence ID" value="GIM90924.1"/>
    <property type="molecule type" value="Genomic_DNA"/>
</dbReference>
<proteinExistence type="predicted"/>
<dbReference type="Pfam" id="PF13466">
    <property type="entry name" value="STAS_2"/>
    <property type="match status" value="1"/>
</dbReference>
<dbReference type="InterPro" id="IPR058548">
    <property type="entry name" value="MlaB-like_STAS"/>
</dbReference>
<dbReference type="Pfam" id="PF04539">
    <property type="entry name" value="Sigma70_r3"/>
    <property type="match status" value="1"/>
</dbReference>
<keyword evidence="1" id="KW-0805">Transcription regulation</keyword>
<dbReference type="InterPro" id="IPR000943">
    <property type="entry name" value="RNA_pol_sigma70"/>
</dbReference>
<dbReference type="GO" id="GO:0006352">
    <property type="term" value="P:DNA-templated transcription initiation"/>
    <property type="evidence" value="ECO:0007669"/>
    <property type="project" value="InterPro"/>
</dbReference>
<dbReference type="CDD" id="cd06171">
    <property type="entry name" value="Sigma70_r4"/>
    <property type="match status" value="1"/>
</dbReference>
<dbReference type="RefSeq" id="WP_213006829.1">
    <property type="nucleotide sequence ID" value="NZ_BOQN01000038.1"/>
</dbReference>
<dbReference type="InterPro" id="IPR002645">
    <property type="entry name" value="STAS_dom"/>
</dbReference>
<keyword evidence="4" id="KW-0804">Transcription</keyword>
<evidence type="ECO:0000256" key="2">
    <source>
        <dbReference type="ARBA" id="ARBA00023082"/>
    </source>
</evidence>
<dbReference type="InterPro" id="IPR013325">
    <property type="entry name" value="RNA_pol_sigma_r2"/>
</dbReference>
<feature type="domain" description="STAS" evidence="5">
    <location>
        <begin position="291"/>
        <end position="374"/>
    </location>
</feature>
<evidence type="ECO:0000313" key="7">
    <source>
        <dbReference type="Proteomes" id="UP000677082"/>
    </source>
</evidence>
<name>A0A919T7P6_9ACTN</name>
<dbReference type="AlphaFoldDB" id="A0A919T7P6"/>
<organism evidence="6 7">
    <name type="scientific">Paractinoplanes toevensis</name>
    <dbReference type="NCBI Taxonomy" id="571911"/>
    <lineage>
        <taxon>Bacteria</taxon>
        <taxon>Bacillati</taxon>
        <taxon>Actinomycetota</taxon>
        <taxon>Actinomycetes</taxon>
        <taxon>Micromonosporales</taxon>
        <taxon>Micromonosporaceae</taxon>
        <taxon>Paractinoplanes</taxon>
    </lineage>
</organism>
<dbReference type="InterPro" id="IPR013324">
    <property type="entry name" value="RNA_pol_sigma_r3/r4-like"/>
</dbReference>
<dbReference type="InterPro" id="IPR007630">
    <property type="entry name" value="RNA_pol_sigma70_r4"/>
</dbReference>
<dbReference type="SUPFAM" id="SSF52091">
    <property type="entry name" value="SpoIIaa-like"/>
    <property type="match status" value="1"/>
</dbReference>
<accession>A0A919T7P6</accession>
<dbReference type="Pfam" id="PF04545">
    <property type="entry name" value="Sigma70_r4"/>
    <property type="match status" value="1"/>
</dbReference>
<keyword evidence="7" id="KW-1185">Reference proteome</keyword>
<gene>
    <name evidence="6" type="ORF">Ato02nite_027170</name>
</gene>
<dbReference type="Pfam" id="PF04542">
    <property type="entry name" value="Sigma70_r2"/>
    <property type="match status" value="1"/>
</dbReference>
<evidence type="ECO:0000256" key="1">
    <source>
        <dbReference type="ARBA" id="ARBA00023015"/>
    </source>
</evidence>
<dbReference type="PANTHER" id="PTHR30385:SF4">
    <property type="entry name" value="RNA POLYMERASE SIGMA-E FACTOR"/>
    <property type="match status" value="1"/>
</dbReference>
<dbReference type="InterPro" id="IPR036513">
    <property type="entry name" value="STAS_dom_sf"/>
</dbReference>
<dbReference type="GO" id="GO:0003677">
    <property type="term" value="F:DNA binding"/>
    <property type="evidence" value="ECO:0007669"/>
    <property type="project" value="UniProtKB-KW"/>
</dbReference>
<dbReference type="PROSITE" id="PS50801">
    <property type="entry name" value="STAS"/>
    <property type="match status" value="1"/>
</dbReference>
<protein>
    <recommendedName>
        <fullName evidence="5">STAS domain-containing protein</fullName>
    </recommendedName>
</protein>
<comment type="caution">
    <text evidence="6">The sequence shown here is derived from an EMBL/GenBank/DDBJ whole genome shotgun (WGS) entry which is preliminary data.</text>
</comment>
<dbReference type="Gene3D" id="3.30.750.24">
    <property type="entry name" value="STAS domain"/>
    <property type="match status" value="1"/>
</dbReference>
<dbReference type="NCBIfam" id="TIGR02937">
    <property type="entry name" value="sigma70-ECF"/>
    <property type="match status" value="1"/>
</dbReference>
<evidence type="ECO:0000313" key="6">
    <source>
        <dbReference type="EMBL" id="GIM90924.1"/>
    </source>
</evidence>
<dbReference type="GO" id="GO:0016987">
    <property type="term" value="F:sigma factor activity"/>
    <property type="evidence" value="ECO:0007669"/>
    <property type="project" value="UniProtKB-KW"/>
</dbReference>
<dbReference type="InterPro" id="IPR007627">
    <property type="entry name" value="RNA_pol_sigma70_r2"/>
</dbReference>
<dbReference type="Proteomes" id="UP000677082">
    <property type="component" value="Unassembled WGS sequence"/>
</dbReference>
<keyword evidence="3" id="KW-0238">DNA-binding</keyword>
<dbReference type="SUPFAM" id="SSF88659">
    <property type="entry name" value="Sigma3 and sigma4 domains of RNA polymerase sigma factors"/>
    <property type="match status" value="2"/>
</dbReference>
<evidence type="ECO:0000259" key="5">
    <source>
        <dbReference type="PROSITE" id="PS50801"/>
    </source>
</evidence>